<dbReference type="Proteomes" id="UP001152300">
    <property type="component" value="Unassembled WGS sequence"/>
</dbReference>
<dbReference type="AlphaFoldDB" id="A0A9X0AXZ1"/>
<dbReference type="OrthoDB" id="2014201at2759"/>
<dbReference type="EMBL" id="JAPEIS010000001">
    <property type="protein sequence ID" value="KAJ8070689.1"/>
    <property type="molecule type" value="Genomic_DNA"/>
</dbReference>
<keyword evidence="1" id="KW-0472">Membrane</keyword>
<evidence type="ECO:0008006" key="4">
    <source>
        <dbReference type="Google" id="ProtNLM"/>
    </source>
</evidence>
<dbReference type="SUPFAM" id="SSF53448">
    <property type="entry name" value="Nucleotide-diphospho-sugar transferases"/>
    <property type="match status" value="1"/>
</dbReference>
<protein>
    <recommendedName>
        <fullName evidence="4">Glycosyltransferase family 8 protein</fullName>
    </recommendedName>
</protein>
<feature type="transmembrane region" description="Helical" evidence="1">
    <location>
        <begin position="12"/>
        <end position="31"/>
    </location>
</feature>
<dbReference type="InterPro" id="IPR050587">
    <property type="entry name" value="GNT1/Glycosyltrans_8"/>
</dbReference>
<keyword evidence="1" id="KW-0812">Transmembrane</keyword>
<evidence type="ECO:0000256" key="1">
    <source>
        <dbReference type="SAM" id="Phobius"/>
    </source>
</evidence>
<sequence length="339" mass="39374">MAVYRMTPPGRRLLCISLLIVILTFTYLYLFSKHQYSQIPNYAPLRKTHPSSKVAIATFLSGGEDPSAPIEDDFYFQAARTLTYQLLHDPKTRSKRADIPFLVLCTQGVAISKLKRLELDGAIVVVVADVPLPYWISTGVTRWKDQFTKLRIFEMVEYERVLFIDADTLIVEPIDGIFDEVMIQIPMTSLLHRTLEVKNDEKPLPSNYSFAARSDNAFSGERDHPFPPPPTESFSAGFWLAAPSTEMFEYLTSVMGNWRRFNPHTMEQSLLNYAFRRWGPMPWYELGWEWSATWPSLRDWEGGVKSLHEKWDRTGPEELREKWQKVKSEMETFQQESKE</sequence>
<keyword evidence="1" id="KW-1133">Transmembrane helix</keyword>
<organism evidence="2 3">
    <name type="scientific">Sclerotinia nivalis</name>
    <dbReference type="NCBI Taxonomy" id="352851"/>
    <lineage>
        <taxon>Eukaryota</taxon>
        <taxon>Fungi</taxon>
        <taxon>Dikarya</taxon>
        <taxon>Ascomycota</taxon>
        <taxon>Pezizomycotina</taxon>
        <taxon>Leotiomycetes</taxon>
        <taxon>Helotiales</taxon>
        <taxon>Sclerotiniaceae</taxon>
        <taxon>Sclerotinia</taxon>
    </lineage>
</organism>
<comment type="caution">
    <text evidence="2">The sequence shown here is derived from an EMBL/GenBank/DDBJ whole genome shotgun (WGS) entry which is preliminary data.</text>
</comment>
<name>A0A9X0AXZ1_9HELO</name>
<dbReference type="InterPro" id="IPR029044">
    <property type="entry name" value="Nucleotide-diphossugar_trans"/>
</dbReference>
<accession>A0A9X0AXZ1</accession>
<dbReference type="Gene3D" id="3.90.550.10">
    <property type="entry name" value="Spore Coat Polysaccharide Biosynthesis Protein SpsA, Chain A"/>
    <property type="match status" value="1"/>
</dbReference>
<gene>
    <name evidence="2" type="ORF">OCU04_001060</name>
</gene>
<proteinExistence type="predicted"/>
<dbReference type="PANTHER" id="PTHR11183">
    <property type="entry name" value="GLYCOGENIN SUBFAMILY MEMBER"/>
    <property type="match status" value="1"/>
</dbReference>
<evidence type="ECO:0000313" key="3">
    <source>
        <dbReference type="Proteomes" id="UP001152300"/>
    </source>
</evidence>
<keyword evidence="3" id="KW-1185">Reference proteome</keyword>
<reference evidence="2" key="1">
    <citation type="submission" date="2022-11" db="EMBL/GenBank/DDBJ databases">
        <title>Genome Resource of Sclerotinia nivalis Strain SnTB1, a Plant Pathogen Isolated from American Ginseng.</title>
        <authorList>
            <person name="Fan S."/>
        </authorList>
    </citation>
    <scope>NUCLEOTIDE SEQUENCE</scope>
    <source>
        <strain evidence="2">SnTB1</strain>
    </source>
</reference>
<evidence type="ECO:0000313" key="2">
    <source>
        <dbReference type="EMBL" id="KAJ8070689.1"/>
    </source>
</evidence>